<dbReference type="SUPFAM" id="SSF47336">
    <property type="entry name" value="ACP-like"/>
    <property type="match status" value="1"/>
</dbReference>
<evidence type="ECO:0000256" key="2">
    <source>
        <dbReference type="ARBA" id="ARBA00022553"/>
    </source>
</evidence>
<keyword evidence="1" id="KW-0596">Phosphopantetheine</keyword>
<protein>
    <submittedName>
        <fullName evidence="8">Amino acid adenylation domain-containing protein</fullName>
    </submittedName>
</protein>
<feature type="transmembrane region" description="Helical" evidence="6">
    <location>
        <begin position="920"/>
        <end position="941"/>
    </location>
</feature>
<keyword evidence="2" id="KW-0597">Phosphoprotein</keyword>
<keyword evidence="3" id="KW-0808">Transferase</keyword>
<dbReference type="InterPro" id="IPR012728">
    <property type="entry name" value="Pls/PosA_C"/>
</dbReference>
<dbReference type="InterPro" id="IPR018357">
    <property type="entry name" value="Hexapep_transf_CS"/>
</dbReference>
<dbReference type="SUPFAM" id="SSF56801">
    <property type="entry name" value="Acetyl-CoA synthetase-like"/>
    <property type="match status" value="1"/>
</dbReference>
<evidence type="ECO:0000313" key="8">
    <source>
        <dbReference type="EMBL" id="MCC3298410.1"/>
    </source>
</evidence>
<reference evidence="8" key="1">
    <citation type="submission" date="2021-10" db="EMBL/GenBank/DDBJ databases">
        <title>Novel species in genus Arthrobacter.</title>
        <authorList>
            <person name="Liu Y."/>
        </authorList>
    </citation>
    <scope>NUCLEOTIDE SEQUENCE</scope>
    <source>
        <strain evidence="8">Zg-Y453</strain>
    </source>
</reference>
<comment type="caution">
    <text evidence="8">The sequence shown here is derived from an EMBL/GenBank/DDBJ whole genome shotgun (WGS) entry which is preliminary data.</text>
</comment>
<dbReference type="PROSITE" id="PS00455">
    <property type="entry name" value="AMP_BINDING"/>
    <property type="match status" value="1"/>
</dbReference>
<dbReference type="Gene3D" id="3.30.300.30">
    <property type="match status" value="1"/>
</dbReference>
<feature type="compositionally biased region" description="Basic and acidic residues" evidence="5">
    <location>
        <begin position="1096"/>
        <end position="1105"/>
    </location>
</feature>
<dbReference type="InterPro" id="IPR011004">
    <property type="entry name" value="Trimer_LpxA-like_sf"/>
</dbReference>
<dbReference type="InterPro" id="IPR009081">
    <property type="entry name" value="PP-bd_ACP"/>
</dbReference>
<dbReference type="Gene3D" id="1.10.1200.10">
    <property type="entry name" value="ACP-like"/>
    <property type="match status" value="1"/>
</dbReference>
<feature type="region of interest" description="Disordered" evidence="5">
    <location>
        <begin position="1082"/>
        <end position="1105"/>
    </location>
</feature>
<dbReference type="Pfam" id="PF00550">
    <property type="entry name" value="PP-binding"/>
    <property type="match status" value="1"/>
</dbReference>
<dbReference type="RefSeq" id="WP_227896281.1">
    <property type="nucleotide sequence ID" value="NZ_CP099466.1"/>
</dbReference>
<feature type="transmembrane region" description="Helical" evidence="6">
    <location>
        <begin position="1151"/>
        <end position="1176"/>
    </location>
</feature>
<feature type="compositionally biased region" description="Basic residues" evidence="5">
    <location>
        <begin position="1353"/>
        <end position="1368"/>
    </location>
</feature>
<evidence type="ECO:0000313" key="9">
    <source>
        <dbReference type="Proteomes" id="UP001139158"/>
    </source>
</evidence>
<evidence type="ECO:0000256" key="6">
    <source>
        <dbReference type="SAM" id="Phobius"/>
    </source>
</evidence>
<dbReference type="InterPro" id="IPR045851">
    <property type="entry name" value="AMP-bd_C_sf"/>
</dbReference>
<dbReference type="InterPro" id="IPR000873">
    <property type="entry name" value="AMP-dep_synth/lig_dom"/>
</dbReference>
<dbReference type="InterPro" id="IPR042099">
    <property type="entry name" value="ANL_N_sf"/>
</dbReference>
<evidence type="ECO:0000256" key="5">
    <source>
        <dbReference type="SAM" id="MobiDB-lite"/>
    </source>
</evidence>
<dbReference type="NCBIfam" id="TIGR02353">
    <property type="entry name" value="NRPS_term_dom"/>
    <property type="match status" value="1"/>
</dbReference>
<dbReference type="InterPro" id="IPR020845">
    <property type="entry name" value="AMP-binding_CS"/>
</dbReference>
<accession>A0A9X1MFT0</accession>
<feature type="domain" description="Carrier" evidence="7">
    <location>
        <begin position="549"/>
        <end position="623"/>
    </location>
</feature>
<dbReference type="EMBL" id="JAJFZV010000011">
    <property type="protein sequence ID" value="MCC3298410.1"/>
    <property type="molecule type" value="Genomic_DNA"/>
</dbReference>
<dbReference type="GO" id="GO:0005737">
    <property type="term" value="C:cytoplasm"/>
    <property type="evidence" value="ECO:0007669"/>
    <property type="project" value="TreeGrafter"/>
</dbReference>
<dbReference type="Gene3D" id="3.40.50.12780">
    <property type="entry name" value="N-terminal domain of ligase-like"/>
    <property type="match status" value="1"/>
</dbReference>
<dbReference type="InterPro" id="IPR036736">
    <property type="entry name" value="ACP-like_sf"/>
</dbReference>
<evidence type="ECO:0000256" key="4">
    <source>
        <dbReference type="ARBA" id="ARBA00022737"/>
    </source>
</evidence>
<proteinExistence type="predicted"/>
<dbReference type="GO" id="GO:0043041">
    <property type="term" value="P:amino acid activation for nonribosomal peptide biosynthetic process"/>
    <property type="evidence" value="ECO:0007669"/>
    <property type="project" value="TreeGrafter"/>
</dbReference>
<keyword evidence="6" id="KW-0812">Transmembrane</keyword>
<evidence type="ECO:0000259" key="7">
    <source>
        <dbReference type="PROSITE" id="PS50075"/>
    </source>
</evidence>
<dbReference type="PANTHER" id="PTHR45527">
    <property type="entry name" value="NONRIBOSOMAL PEPTIDE SYNTHETASE"/>
    <property type="match status" value="1"/>
</dbReference>
<dbReference type="Pfam" id="PF00501">
    <property type="entry name" value="AMP-binding"/>
    <property type="match status" value="1"/>
</dbReference>
<gene>
    <name evidence="8" type="ORF">LJ757_11420</name>
</gene>
<feature type="region of interest" description="Disordered" evidence="5">
    <location>
        <begin position="1"/>
        <end position="41"/>
    </location>
</feature>
<dbReference type="SMART" id="SM00823">
    <property type="entry name" value="PKS_PP"/>
    <property type="match status" value="1"/>
</dbReference>
<dbReference type="Proteomes" id="UP001139158">
    <property type="component" value="Unassembled WGS sequence"/>
</dbReference>
<dbReference type="PROSITE" id="PS50075">
    <property type="entry name" value="CARRIER"/>
    <property type="match status" value="1"/>
</dbReference>
<keyword evidence="6" id="KW-0472">Membrane</keyword>
<evidence type="ECO:0000256" key="3">
    <source>
        <dbReference type="ARBA" id="ARBA00022679"/>
    </source>
</evidence>
<dbReference type="PROSITE" id="PS00101">
    <property type="entry name" value="HEXAPEP_TRANSFERASES"/>
    <property type="match status" value="1"/>
</dbReference>
<feature type="region of interest" description="Disordered" evidence="5">
    <location>
        <begin position="1339"/>
        <end position="1368"/>
    </location>
</feature>
<dbReference type="GO" id="GO:0044550">
    <property type="term" value="P:secondary metabolite biosynthetic process"/>
    <property type="evidence" value="ECO:0007669"/>
    <property type="project" value="TreeGrafter"/>
</dbReference>
<sequence>MTLSEDRSENLRTAKGGRPADHAGADPARTKPQSRGTAGEKVQVFSRTVLAPDRAVYYGGPATEQRTLVDIFNHTAAAYPSAPALDDGTDPLTYSELEERVQALARKLWSASIGAGDRVGILVPSGSADLYVAILGVLVSGAAYVPVDADEPAGRAETVWEEGGVCAVIGEGLQLAIRQGVPIRGNGPAPHPEDDAWIIFTSGSTGKPKGVAVTHRSAAALVDAESRLYCVDAPLSPGDRVLAGLSVAFDASCEEMWLAWAHGACLVPAPRSVVRSIIDLGPWLEERRITAVSTVPTLASVWPAETVSRIRLLIFGGEACPPELGTRLSGPGREVWNTYGPTEATVIACAAPLDGSTPVRIGLPIEGWDLAVVDPDGNPVPWGEEGELVIGGVGLARYLDPGINAEKYAPLPSLGWNRAYRSGDRVRADREGLVFAGRLDEQVKLAGRRVELGEIDTALASLPGVASAAAAVQTTASGNEVLVGFLVESEEGSVDLAAAREHLSIHLPATLVPTLRIIAELPMKTSGKVDRKALSVPETAVEQQLDVEVELNADLRWLAQRWTDLLGPQQLTKDSDFFALGGASLAAAQLVSALRERYPKVSIADIYAHPSLTAMAARLRETTDDGAAKRQVPATPWWTGLVQAPLIAGLYGITGLRYVTGIALVCWVMSNVLATPWTPDPPLLPLLAAWVVLYSLPARMFGAVLACRALLFRIRPGVYARGGGTHLRLWAAERIVTYAKLEPIMGTPMGIWYARALGCGIGSGVHLEAMPPVTGLAEIEDGAAVEYEADLAGHWLDGHVLHIGHVRIGENSRIGTRSTVMGNAQVGAGAEVEPGTFVSGVVPPGEKWSGSPMEYVGSAGEGWPRAAAANEESSIPVKLLYAAGLGWMTVMTFLAILPGSMLVLLLLQDAEQLGPALLELALWAPVFVVLTMGTYLALTIFSVRMLASLLPPGIHRLDSSAGWAAWLSNQLLAKSLISMYPLYAGLLTPVWMEWLGAKVGKNAEISTVETIPHLTSVGDRSFLADHSMVSAARVRQGWLHLGPTSVGEKSFVGNSGIVGADTAVPDNALIAVLSSAPRDMPENSSWFGRPPVELPRPVEEGDSSRTYEPPMKLRLARAAVETCRLIPAVLTVWLALATVYVLAAISETAGLLPAVLLSGPILLFSGIVACLTAIMAKWLLLGQFRTSEHPLWSSFVWRNELADVFSESLAVPGLVRMSLGTPMLNAWLRWMGADIGRGVWCETWWLPEFDLIEIGSGASINRGTVLQTHLFHDRIMRLDRVRIGAGATLGPNSIVLPGSAIEEGATVGCCSLVMREESVPAHSTWYGNPLTHWDASATSAAAPVHRDAVPHGNARRTHGRRRAVTPSR</sequence>
<organism evidence="8 9">
    <name type="scientific">Arthrobacter caoxuetaonis</name>
    <dbReference type="NCBI Taxonomy" id="2886935"/>
    <lineage>
        <taxon>Bacteria</taxon>
        <taxon>Bacillati</taxon>
        <taxon>Actinomycetota</taxon>
        <taxon>Actinomycetes</taxon>
        <taxon>Micrococcales</taxon>
        <taxon>Micrococcaceae</taxon>
        <taxon>Arthrobacter</taxon>
    </lineage>
</organism>
<keyword evidence="9" id="KW-1185">Reference proteome</keyword>
<dbReference type="GO" id="GO:0016740">
    <property type="term" value="F:transferase activity"/>
    <property type="evidence" value="ECO:0007669"/>
    <property type="project" value="UniProtKB-KW"/>
</dbReference>
<feature type="compositionally biased region" description="Basic and acidic residues" evidence="5">
    <location>
        <begin position="1"/>
        <end position="24"/>
    </location>
</feature>
<feature type="transmembrane region" description="Helical" evidence="6">
    <location>
        <begin position="1125"/>
        <end position="1145"/>
    </location>
</feature>
<dbReference type="InterPro" id="IPR020806">
    <property type="entry name" value="PKS_PP-bd"/>
</dbReference>
<dbReference type="NCBIfam" id="TIGR01733">
    <property type="entry name" value="AA-adenyl-dom"/>
    <property type="match status" value="1"/>
</dbReference>
<dbReference type="GO" id="GO:0031177">
    <property type="term" value="F:phosphopantetheine binding"/>
    <property type="evidence" value="ECO:0007669"/>
    <property type="project" value="InterPro"/>
</dbReference>
<dbReference type="Gene3D" id="2.160.10.10">
    <property type="entry name" value="Hexapeptide repeat proteins"/>
    <property type="match status" value="3"/>
</dbReference>
<feature type="transmembrane region" description="Helical" evidence="6">
    <location>
        <begin position="879"/>
        <end position="908"/>
    </location>
</feature>
<evidence type="ECO:0000256" key="1">
    <source>
        <dbReference type="ARBA" id="ARBA00022450"/>
    </source>
</evidence>
<keyword evidence="4" id="KW-0677">Repeat</keyword>
<name>A0A9X1MFT0_9MICC</name>
<dbReference type="InterPro" id="IPR010071">
    <property type="entry name" value="AA_adenyl_dom"/>
</dbReference>
<dbReference type="PANTHER" id="PTHR45527:SF1">
    <property type="entry name" value="FATTY ACID SYNTHASE"/>
    <property type="match status" value="1"/>
</dbReference>
<keyword evidence="6" id="KW-1133">Transmembrane helix</keyword>
<dbReference type="CDD" id="cd05930">
    <property type="entry name" value="A_NRPS"/>
    <property type="match status" value="1"/>
</dbReference>
<dbReference type="SUPFAM" id="SSF51161">
    <property type="entry name" value="Trimeric LpxA-like enzymes"/>
    <property type="match status" value="3"/>
</dbReference>